<gene>
    <name evidence="2" type="ORF">EYF80_046508</name>
</gene>
<dbReference type="AlphaFoldDB" id="A0A4Z2FQ60"/>
<protein>
    <submittedName>
        <fullName evidence="2">Uncharacterized protein</fullName>
    </submittedName>
</protein>
<evidence type="ECO:0000313" key="3">
    <source>
        <dbReference type="Proteomes" id="UP000314294"/>
    </source>
</evidence>
<name>A0A4Z2FQ60_9TELE</name>
<proteinExistence type="predicted"/>
<dbReference type="EMBL" id="SRLO01000977">
    <property type="protein sequence ID" value="TNN43288.1"/>
    <property type="molecule type" value="Genomic_DNA"/>
</dbReference>
<sequence>MAGNSEDTKRKMRVDRQKGHVQAERVDAVLSAELLEVLRDGVCGSEKSGIMRPAQNLKPASPTQFYSQL</sequence>
<reference evidence="2 3" key="1">
    <citation type="submission" date="2019-03" db="EMBL/GenBank/DDBJ databases">
        <title>First draft genome of Liparis tanakae, snailfish: a comprehensive survey of snailfish specific genes.</title>
        <authorList>
            <person name="Kim W."/>
            <person name="Song I."/>
            <person name="Jeong J.-H."/>
            <person name="Kim D."/>
            <person name="Kim S."/>
            <person name="Ryu S."/>
            <person name="Song J.Y."/>
            <person name="Lee S.K."/>
        </authorList>
    </citation>
    <scope>NUCLEOTIDE SEQUENCE [LARGE SCALE GENOMIC DNA]</scope>
    <source>
        <tissue evidence="2">Muscle</tissue>
    </source>
</reference>
<accession>A0A4Z2FQ60</accession>
<comment type="caution">
    <text evidence="2">The sequence shown here is derived from an EMBL/GenBank/DDBJ whole genome shotgun (WGS) entry which is preliminary data.</text>
</comment>
<keyword evidence="3" id="KW-1185">Reference proteome</keyword>
<dbReference type="Proteomes" id="UP000314294">
    <property type="component" value="Unassembled WGS sequence"/>
</dbReference>
<feature type="region of interest" description="Disordered" evidence="1">
    <location>
        <begin position="46"/>
        <end position="69"/>
    </location>
</feature>
<evidence type="ECO:0000256" key="1">
    <source>
        <dbReference type="SAM" id="MobiDB-lite"/>
    </source>
</evidence>
<evidence type="ECO:0000313" key="2">
    <source>
        <dbReference type="EMBL" id="TNN43288.1"/>
    </source>
</evidence>
<feature type="region of interest" description="Disordered" evidence="1">
    <location>
        <begin position="1"/>
        <end position="21"/>
    </location>
</feature>
<organism evidence="2 3">
    <name type="scientific">Liparis tanakae</name>
    <name type="common">Tanaka's snailfish</name>
    <dbReference type="NCBI Taxonomy" id="230148"/>
    <lineage>
        <taxon>Eukaryota</taxon>
        <taxon>Metazoa</taxon>
        <taxon>Chordata</taxon>
        <taxon>Craniata</taxon>
        <taxon>Vertebrata</taxon>
        <taxon>Euteleostomi</taxon>
        <taxon>Actinopterygii</taxon>
        <taxon>Neopterygii</taxon>
        <taxon>Teleostei</taxon>
        <taxon>Neoteleostei</taxon>
        <taxon>Acanthomorphata</taxon>
        <taxon>Eupercaria</taxon>
        <taxon>Perciformes</taxon>
        <taxon>Cottioidei</taxon>
        <taxon>Cottales</taxon>
        <taxon>Liparidae</taxon>
        <taxon>Liparis</taxon>
    </lineage>
</organism>